<reference evidence="1 2" key="1">
    <citation type="submission" date="2020-08" db="EMBL/GenBank/DDBJ databases">
        <title>Croceimicrobium hydrocarbonivorans gen. nov., sp. nov., a novel marine bacterium isolated from a bacterial consortium that degrades polyethylene terephthalate.</title>
        <authorList>
            <person name="Liu R."/>
        </authorList>
    </citation>
    <scope>NUCLEOTIDE SEQUENCE [LARGE SCALE GENOMIC DNA]</scope>
    <source>
        <strain evidence="1 2">A20-9</strain>
    </source>
</reference>
<accession>A0A7H0VI43</accession>
<dbReference type="KEGG" id="chyd:H4K34_05995"/>
<dbReference type="RefSeq" id="WP_210759918.1">
    <property type="nucleotide sequence ID" value="NZ_CP060139.1"/>
</dbReference>
<sequence length="134" mass="15326">MRIQLLILGLLLSGLGLKAQEKVNGRWVDNNLTIWIEEDKIRSEGVLYYCVADTSREVCIQNLSTGFELKLYDAQGKLIYEGIASGRRRGVKLPKAYPQAYEVEIIAFKPWVINQSTASKIHQEKAIRVKYRVK</sequence>
<proteinExistence type="predicted"/>
<gene>
    <name evidence="1" type="ORF">H4K34_05995</name>
</gene>
<dbReference type="AlphaFoldDB" id="A0A7H0VI43"/>
<keyword evidence="2" id="KW-1185">Reference proteome</keyword>
<dbReference type="EMBL" id="CP060139">
    <property type="protein sequence ID" value="QNR25391.1"/>
    <property type="molecule type" value="Genomic_DNA"/>
</dbReference>
<name>A0A7H0VI43_9FLAO</name>
<evidence type="ECO:0000313" key="1">
    <source>
        <dbReference type="EMBL" id="QNR25391.1"/>
    </source>
</evidence>
<protein>
    <submittedName>
        <fullName evidence="1">Uncharacterized protein</fullName>
    </submittedName>
</protein>
<dbReference type="Proteomes" id="UP000516305">
    <property type="component" value="Chromosome"/>
</dbReference>
<organism evidence="1 2">
    <name type="scientific">Croceimicrobium hydrocarbonivorans</name>
    <dbReference type="NCBI Taxonomy" id="2761580"/>
    <lineage>
        <taxon>Bacteria</taxon>
        <taxon>Pseudomonadati</taxon>
        <taxon>Bacteroidota</taxon>
        <taxon>Flavobacteriia</taxon>
        <taxon>Flavobacteriales</taxon>
        <taxon>Owenweeksiaceae</taxon>
        <taxon>Croceimicrobium</taxon>
    </lineage>
</organism>
<evidence type="ECO:0000313" key="2">
    <source>
        <dbReference type="Proteomes" id="UP000516305"/>
    </source>
</evidence>